<dbReference type="Proteomes" id="UP000053470">
    <property type="component" value="Unassembled WGS sequence"/>
</dbReference>
<keyword evidence="3" id="KW-0804">Transcription</keyword>
<evidence type="ECO:0000259" key="4">
    <source>
        <dbReference type="PROSITE" id="PS50956"/>
    </source>
</evidence>
<evidence type="ECO:0000256" key="1">
    <source>
        <dbReference type="ARBA" id="ARBA00023015"/>
    </source>
</evidence>
<dbReference type="InterPro" id="IPR036390">
    <property type="entry name" value="WH_DNA-bd_sf"/>
</dbReference>
<dbReference type="AlphaFoldDB" id="A0ABF7RFH8"/>
<dbReference type="Pfam" id="PF01037">
    <property type="entry name" value="AsnC_trans_reg"/>
    <property type="match status" value="1"/>
</dbReference>
<evidence type="ECO:0000256" key="2">
    <source>
        <dbReference type="ARBA" id="ARBA00023125"/>
    </source>
</evidence>
<dbReference type="InterPro" id="IPR000485">
    <property type="entry name" value="AsnC-type_HTH_dom"/>
</dbReference>
<dbReference type="SUPFAM" id="SSF54909">
    <property type="entry name" value="Dimeric alpha+beta barrel"/>
    <property type="match status" value="1"/>
</dbReference>
<reference evidence="5" key="2">
    <citation type="submission" date="2022-04" db="EMBL/GenBank/DDBJ databases">
        <title>Genomic draft of R. solanacearum strain IPO1609, a phylotype IIB1/biovar 2/race 3 strain isolated from potato in Europe.</title>
        <authorList>
            <person name="Boucher C."/>
            <person name="Carrere S."/>
            <person name="Dossat C."/>
            <person name="Elbaz M."/>
            <person name="Genin S."/>
            <person name="Gouzy J."/>
            <person name="Prior P."/>
            <person name="Segurens B."/>
            <person name="Wincker P."/>
        </authorList>
    </citation>
    <scope>NUCLEOTIDE SEQUENCE</scope>
    <source>
        <strain evidence="5">IPO1609</strain>
    </source>
</reference>
<proteinExistence type="predicted"/>
<sequence length="179" mass="20331">MVLLEILRKNGGIEFHPEAIAMPLDRRDIQLLNLLQDDATLPLRTLAERVHMSVATCQRRIAQMRAEGILLRQVALVDRVRVGRPLTVFVWVELDRQHGAALRDFERKMSAEPEVLACYEISGEADFLLSVNAVSMEAYHAFTRRVFIADNNVRGFKSNFVMHCAKYETKIPIAEPEAG</sequence>
<dbReference type="PRINTS" id="PR00033">
    <property type="entry name" value="HTHASNC"/>
</dbReference>
<reference evidence="5" key="1">
    <citation type="submission" date="2014-11" db="EMBL/GenBank/DDBJ databases">
        <authorList>
            <person name="Genoscope - CEA"/>
        </authorList>
    </citation>
    <scope>NUCLEOTIDE SEQUENCE</scope>
    <source>
        <strain evidence="5">IPO1609</strain>
    </source>
</reference>
<name>A0ABF7RFH8_RALSL</name>
<gene>
    <name evidence="5" type="ORF">RSIPO_02547</name>
</gene>
<keyword evidence="1" id="KW-0805">Transcription regulation</keyword>
<dbReference type="GO" id="GO:0003677">
    <property type="term" value="F:DNA binding"/>
    <property type="evidence" value="ECO:0007669"/>
    <property type="project" value="UniProtKB-KW"/>
</dbReference>
<dbReference type="SMART" id="SM00344">
    <property type="entry name" value="HTH_ASNC"/>
    <property type="match status" value="1"/>
</dbReference>
<dbReference type="InterPro" id="IPR019887">
    <property type="entry name" value="Tscrpt_reg_AsnC/Lrp_C"/>
</dbReference>
<evidence type="ECO:0000313" key="6">
    <source>
        <dbReference type="Proteomes" id="UP000053470"/>
    </source>
</evidence>
<dbReference type="InterPro" id="IPR036388">
    <property type="entry name" value="WH-like_DNA-bd_sf"/>
</dbReference>
<keyword evidence="2" id="KW-0238">DNA-binding</keyword>
<evidence type="ECO:0000256" key="3">
    <source>
        <dbReference type="ARBA" id="ARBA00023163"/>
    </source>
</evidence>
<evidence type="ECO:0000313" key="5">
    <source>
        <dbReference type="EMBL" id="CEJ20375.1"/>
    </source>
</evidence>
<dbReference type="PANTHER" id="PTHR30154">
    <property type="entry name" value="LEUCINE-RESPONSIVE REGULATORY PROTEIN"/>
    <property type="match status" value="1"/>
</dbReference>
<organism evidence="5 6">
    <name type="scientific">Ralstonia solanacearum IPO1609</name>
    <dbReference type="NCBI Taxonomy" id="564066"/>
    <lineage>
        <taxon>Bacteria</taxon>
        <taxon>Pseudomonadati</taxon>
        <taxon>Pseudomonadota</taxon>
        <taxon>Betaproteobacteria</taxon>
        <taxon>Burkholderiales</taxon>
        <taxon>Burkholderiaceae</taxon>
        <taxon>Ralstonia</taxon>
        <taxon>Ralstonia solanacearum species complex</taxon>
    </lineage>
</organism>
<dbReference type="Gene3D" id="3.30.70.920">
    <property type="match status" value="1"/>
</dbReference>
<dbReference type="PROSITE" id="PS50956">
    <property type="entry name" value="HTH_ASNC_2"/>
    <property type="match status" value="1"/>
</dbReference>
<dbReference type="EMBL" id="LN651282">
    <property type="protein sequence ID" value="CEJ20375.1"/>
    <property type="molecule type" value="Genomic_DNA"/>
</dbReference>
<feature type="domain" description="HTH asnC-type" evidence="4">
    <location>
        <begin position="24"/>
        <end position="85"/>
    </location>
</feature>
<dbReference type="InterPro" id="IPR011008">
    <property type="entry name" value="Dimeric_a/b-barrel"/>
</dbReference>
<keyword evidence="6" id="KW-1185">Reference proteome</keyword>
<dbReference type="Pfam" id="PF13412">
    <property type="entry name" value="HTH_24"/>
    <property type="match status" value="1"/>
</dbReference>
<dbReference type="InterPro" id="IPR019888">
    <property type="entry name" value="Tscrpt_reg_AsnC-like"/>
</dbReference>
<protein>
    <recommendedName>
        <fullName evidence="4">HTH asnC-type domain-containing protein</fullName>
    </recommendedName>
</protein>
<dbReference type="SUPFAM" id="SSF46785">
    <property type="entry name" value="Winged helix' DNA-binding domain"/>
    <property type="match status" value="1"/>
</dbReference>
<dbReference type="PANTHER" id="PTHR30154:SF34">
    <property type="entry name" value="TRANSCRIPTIONAL REGULATOR AZLB"/>
    <property type="match status" value="1"/>
</dbReference>
<dbReference type="Gene3D" id="1.10.10.10">
    <property type="entry name" value="Winged helix-like DNA-binding domain superfamily/Winged helix DNA-binding domain"/>
    <property type="match status" value="1"/>
</dbReference>
<accession>A0ABF7RFH8</accession>